<dbReference type="InterPro" id="IPR044736">
    <property type="entry name" value="Gid1/RanBPM/SPLA_SPRY"/>
</dbReference>
<feature type="compositionally biased region" description="Low complexity" evidence="1">
    <location>
        <begin position="347"/>
        <end position="359"/>
    </location>
</feature>
<dbReference type="SUPFAM" id="SSF49899">
    <property type="entry name" value="Concanavalin A-like lectins/glucanases"/>
    <property type="match status" value="1"/>
</dbReference>
<dbReference type="InterPro" id="IPR050618">
    <property type="entry name" value="Ubq-SigPath_Reg"/>
</dbReference>
<feature type="region of interest" description="Disordered" evidence="1">
    <location>
        <begin position="342"/>
        <end position="365"/>
    </location>
</feature>
<evidence type="ECO:0000259" key="3">
    <source>
        <dbReference type="PROSITE" id="PS50188"/>
    </source>
</evidence>
<dbReference type="OrthoDB" id="258495at2759"/>
<keyword evidence="5" id="KW-1185">Reference proteome</keyword>
<comment type="caution">
    <text evidence="4">The sequence shown here is derived from an EMBL/GenBank/DDBJ whole genome shotgun (WGS) entry which is preliminary data.</text>
</comment>
<dbReference type="InterPro" id="IPR003877">
    <property type="entry name" value="SPRY_dom"/>
</dbReference>
<dbReference type="InterPro" id="IPR036047">
    <property type="entry name" value="F-box-like_dom_sf"/>
</dbReference>
<dbReference type="InterPro" id="IPR043136">
    <property type="entry name" value="B30.2/SPRY_sf"/>
</dbReference>
<dbReference type="InterPro" id="IPR001870">
    <property type="entry name" value="B30.2/SPRY"/>
</dbReference>
<evidence type="ECO:0000313" key="4">
    <source>
        <dbReference type="EMBL" id="OQR89420.1"/>
    </source>
</evidence>
<evidence type="ECO:0000256" key="1">
    <source>
        <dbReference type="SAM" id="MobiDB-lite"/>
    </source>
</evidence>
<dbReference type="Pfam" id="PF00622">
    <property type="entry name" value="SPRY"/>
    <property type="match status" value="1"/>
</dbReference>
<dbReference type="Proteomes" id="UP000243217">
    <property type="component" value="Unassembled WGS sequence"/>
</dbReference>
<protein>
    <recommendedName>
        <fullName evidence="6">B30.2/SPRY domain-containing protein</fullName>
    </recommendedName>
</protein>
<dbReference type="STRING" id="74557.A0A1V9YV35"/>
<dbReference type="EMBL" id="JNBS01002751">
    <property type="protein sequence ID" value="OQR89420.1"/>
    <property type="molecule type" value="Genomic_DNA"/>
</dbReference>
<sequence length="365" mass="41356">MASLEELPTEVLKLVARYFNARDTKSLSLVSTRLQYVICGDCELWKDLFWRQWTKTNFVLDEKVPLCIAPALLEYAKSEMSAFRLLAHTVRRLPSHATIDPLTNIKVVKHAPGKNYAPLQVYYDGKVLGDDRCVRANAPMTSIPHATIYREIGENGREQYNVNITSHNYFEITIGTKPMINMINLSISRDHCVSIGICSERFQLRGTQPGWRSNSYGYHGDDGRFFHQKAQGESFGPTFSAGDTVGCAVLHSIHCPSYLIFTINGTVVGQPRPCDMNMYPVIGIDSPYAVEFNFGQTPFRYPKMDVLYADFRGIIQRTTNPIVWDDGCDLHNDDDDYDFSMEDSDLDSVWSTQSEVSSSSDEDEY</sequence>
<dbReference type="PROSITE" id="PS50188">
    <property type="entry name" value="B302_SPRY"/>
    <property type="match status" value="1"/>
</dbReference>
<dbReference type="SMART" id="SM00449">
    <property type="entry name" value="SPRY"/>
    <property type="match status" value="1"/>
</dbReference>
<dbReference type="PROSITE" id="PS50181">
    <property type="entry name" value="FBOX"/>
    <property type="match status" value="1"/>
</dbReference>
<dbReference type="InterPro" id="IPR001810">
    <property type="entry name" value="F-box_dom"/>
</dbReference>
<evidence type="ECO:0000259" key="2">
    <source>
        <dbReference type="PROSITE" id="PS50181"/>
    </source>
</evidence>
<proteinExistence type="predicted"/>
<dbReference type="SUPFAM" id="SSF81383">
    <property type="entry name" value="F-box domain"/>
    <property type="match status" value="1"/>
</dbReference>
<dbReference type="AlphaFoldDB" id="A0A1V9YV35"/>
<dbReference type="InterPro" id="IPR013320">
    <property type="entry name" value="ConA-like_dom_sf"/>
</dbReference>
<feature type="domain" description="B30.2/SPRY" evidence="3">
    <location>
        <begin position="94"/>
        <end position="299"/>
    </location>
</feature>
<evidence type="ECO:0008006" key="6">
    <source>
        <dbReference type="Google" id="ProtNLM"/>
    </source>
</evidence>
<feature type="domain" description="F-box" evidence="2">
    <location>
        <begin position="1"/>
        <end position="48"/>
    </location>
</feature>
<reference evidence="4 5" key="1">
    <citation type="journal article" date="2014" name="Genome Biol. Evol.">
        <title>The secreted proteins of Achlya hypogyna and Thraustotheca clavata identify the ancestral oomycete secretome and reveal gene acquisitions by horizontal gene transfer.</title>
        <authorList>
            <person name="Misner I."/>
            <person name="Blouin N."/>
            <person name="Leonard G."/>
            <person name="Richards T.A."/>
            <person name="Lane C.E."/>
        </authorList>
    </citation>
    <scope>NUCLEOTIDE SEQUENCE [LARGE SCALE GENOMIC DNA]</scope>
    <source>
        <strain evidence="4 5">ATCC 34112</strain>
    </source>
</reference>
<dbReference type="PANTHER" id="PTHR12864">
    <property type="entry name" value="RAN BINDING PROTEIN 9-RELATED"/>
    <property type="match status" value="1"/>
</dbReference>
<dbReference type="CDD" id="cd12885">
    <property type="entry name" value="SPRY_RanBP_like"/>
    <property type="match status" value="1"/>
</dbReference>
<dbReference type="Pfam" id="PF12937">
    <property type="entry name" value="F-box-like"/>
    <property type="match status" value="1"/>
</dbReference>
<gene>
    <name evidence="4" type="ORF">THRCLA_09750</name>
</gene>
<dbReference type="Gene3D" id="2.60.120.920">
    <property type="match status" value="1"/>
</dbReference>
<organism evidence="4 5">
    <name type="scientific">Thraustotheca clavata</name>
    <dbReference type="NCBI Taxonomy" id="74557"/>
    <lineage>
        <taxon>Eukaryota</taxon>
        <taxon>Sar</taxon>
        <taxon>Stramenopiles</taxon>
        <taxon>Oomycota</taxon>
        <taxon>Saprolegniomycetes</taxon>
        <taxon>Saprolegniales</taxon>
        <taxon>Achlyaceae</taxon>
        <taxon>Thraustotheca</taxon>
    </lineage>
</organism>
<accession>A0A1V9YV35</accession>
<evidence type="ECO:0000313" key="5">
    <source>
        <dbReference type="Proteomes" id="UP000243217"/>
    </source>
</evidence>
<name>A0A1V9YV35_9STRA</name>